<dbReference type="InterPro" id="IPR037066">
    <property type="entry name" value="Plug_dom_sf"/>
</dbReference>
<dbReference type="PROSITE" id="PS52016">
    <property type="entry name" value="TONB_DEPENDENT_REC_3"/>
    <property type="match status" value="1"/>
</dbReference>
<evidence type="ECO:0000256" key="8">
    <source>
        <dbReference type="ARBA" id="ARBA00023114"/>
    </source>
</evidence>
<dbReference type="GO" id="GO:0015420">
    <property type="term" value="F:ABC-type vitamin B12 transporter activity"/>
    <property type="evidence" value="ECO:0007669"/>
    <property type="project" value="InterPro"/>
</dbReference>
<evidence type="ECO:0000256" key="2">
    <source>
        <dbReference type="ARBA" id="ARBA00022448"/>
    </source>
</evidence>
<feature type="short sequence motif" description="TonB box" evidence="13">
    <location>
        <begin position="38"/>
        <end position="44"/>
    </location>
</feature>
<dbReference type="Gene3D" id="2.170.130.10">
    <property type="entry name" value="TonB-dependent receptor, plug domain"/>
    <property type="match status" value="1"/>
</dbReference>
<keyword evidence="5 11" id="KW-0732">Signal</keyword>
<dbReference type="Proteomes" id="UP000029224">
    <property type="component" value="Unassembled WGS sequence"/>
</dbReference>
<keyword evidence="8 11" id="KW-0626">Porin</keyword>
<evidence type="ECO:0000259" key="14">
    <source>
        <dbReference type="Pfam" id="PF00593"/>
    </source>
</evidence>
<evidence type="ECO:0000256" key="6">
    <source>
        <dbReference type="ARBA" id="ARBA00023065"/>
    </source>
</evidence>
<keyword evidence="10 11" id="KW-0998">Cell outer membrane</keyword>
<proteinExistence type="inferred from homology"/>
<dbReference type="InterPro" id="IPR039426">
    <property type="entry name" value="TonB-dep_rcpt-like"/>
</dbReference>
<evidence type="ECO:0000256" key="9">
    <source>
        <dbReference type="ARBA" id="ARBA00023136"/>
    </source>
</evidence>
<evidence type="ECO:0000256" key="1">
    <source>
        <dbReference type="ARBA" id="ARBA00004571"/>
    </source>
</evidence>
<dbReference type="OrthoDB" id="9764669at2"/>
<evidence type="ECO:0000313" key="16">
    <source>
        <dbReference type="EMBL" id="GAL37144.1"/>
    </source>
</evidence>
<dbReference type="PANTHER" id="PTHR30069:SF53">
    <property type="entry name" value="COLICIN I RECEPTOR-RELATED"/>
    <property type="match status" value="1"/>
</dbReference>
<dbReference type="GO" id="GO:0006811">
    <property type="term" value="P:monoatomic ion transport"/>
    <property type="evidence" value="ECO:0007669"/>
    <property type="project" value="UniProtKB-KW"/>
</dbReference>
<feature type="signal peptide" evidence="11">
    <location>
        <begin position="1"/>
        <end position="23"/>
    </location>
</feature>
<dbReference type="EMBL" id="BBMT01000014">
    <property type="protein sequence ID" value="GAL37144.1"/>
    <property type="molecule type" value="Genomic_DNA"/>
</dbReference>
<dbReference type="PANTHER" id="PTHR30069">
    <property type="entry name" value="TONB-DEPENDENT OUTER MEMBRANE RECEPTOR"/>
    <property type="match status" value="1"/>
</dbReference>
<evidence type="ECO:0000256" key="7">
    <source>
        <dbReference type="ARBA" id="ARBA00023077"/>
    </source>
</evidence>
<comment type="similarity">
    <text evidence="11">Belongs to the TonB-dependent receptor family. BtuB (TC 1.B.14.3.1) subfamily.</text>
</comment>
<gene>
    <name evidence="11" type="primary">btuB</name>
    <name evidence="16" type="ORF">JCM19240_3093</name>
</gene>
<reference evidence="16 17" key="2">
    <citation type="submission" date="2014-09" db="EMBL/GenBank/DDBJ databases">
        <authorList>
            <consortium name="NBRP consortium"/>
            <person name="Sawabe T."/>
            <person name="Meirelles P."/>
            <person name="Nakanishi M."/>
            <person name="Sayaka M."/>
            <person name="Hattori M."/>
            <person name="Ohkuma M."/>
        </authorList>
    </citation>
    <scope>NUCLEOTIDE SEQUENCE [LARGE SCALE GENOMIC DNA]</scope>
    <source>
        <strain evidence="16 17">JCM 19240</strain>
    </source>
</reference>
<evidence type="ECO:0000256" key="10">
    <source>
        <dbReference type="ARBA" id="ARBA00023237"/>
    </source>
</evidence>
<evidence type="ECO:0000259" key="15">
    <source>
        <dbReference type="Pfam" id="PF07715"/>
    </source>
</evidence>
<feature type="chain" id="PRO_5008982929" description="Vitamin B12 transporter BtuB" evidence="11">
    <location>
        <begin position="24"/>
        <end position="607"/>
    </location>
</feature>
<sequence precursor="true">MNKSCLAIAVAASLSSYASFSLAEVTSSSNQTQSADETMVVTANRFEQPAGQVLASVDVVTRDDIERVQAKSLTDIVRYLPGVQVSQNGGRGQSTSLFLRGTESAHTLVLLDGVRVNSATLGGFDLSSIPAAIIERVELIRGPRAAVYGADAIGGVLNIITTPESGESVHKGTAGVGGDGYYQGAWRSVGQIGENTQGQITLNKEHSDGYNIRRGTSSDKGETYGYDTQDLVARIDHRFNDSFGANASLVYNQGYSQYDQGSRYRADLDSYQLTTEGYYTSTLWSSKVRLTQYKTDSTSYPESSPASQSSFVTRRNVANWLNAFAVSDNWTINAGVDLEDESVTGTTAYTQQSRTNNAVFVTSSSRWQEFMLDASARHDDNESYGEHTTWSLALGWEFTQGMKAYVSSGTAFKAPTFNDLYYPNSGNPDLKPQESKSTEIGIDGVHDFVTWRFSAYQSEIENMIVYYPPTWTPENVDATIKGIEFDAQFQTGLISHDISLGYMDPKDSKGLQLARRAKETASWRGSFIADSWNASLGMLYQGERYSDPSNLDRLPGYVIWDVAANYNLTQSWLLSGRVENLFDKEYETARGYKAQGRVWFLQTSYQF</sequence>
<keyword evidence="17" id="KW-1185">Reference proteome</keyword>
<name>A0A090TEE8_9VIBR</name>
<dbReference type="InterPro" id="IPR036942">
    <property type="entry name" value="Beta-barrel_TonB_sf"/>
</dbReference>
<dbReference type="SUPFAM" id="SSF56935">
    <property type="entry name" value="Porins"/>
    <property type="match status" value="1"/>
</dbReference>
<feature type="short sequence motif" description="TonB box" evidence="11">
    <location>
        <begin position="37"/>
        <end position="44"/>
    </location>
</feature>
<dbReference type="Pfam" id="PF00593">
    <property type="entry name" value="TonB_dep_Rec_b-barrel"/>
    <property type="match status" value="1"/>
</dbReference>
<dbReference type="InterPro" id="IPR000531">
    <property type="entry name" value="Beta-barrel_TonB"/>
</dbReference>
<comment type="caution">
    <text evidence="16">The sequence shown here is derived from an EMBL/GenBank/DDBJ whole genome shotgun (WGS) entry which is preliminary data.</text>
</comment>
<dbReference type="CDD" id="cd01347">
    <property type="entry name" value="ligand_gated_channel"/>
    <property type="match status" value="1"/>
</dbReference>
<accession>A0A090TEE8</accession>
<dbReference type="GO" id="GO:0046930">
    <property type="term" value="C:pore complex"/>
    <property type="evidence" value="ECO:0007669"/>
    <property type="project" value="UniProtKB-KW"/>
</dbReference>
<protein>
    <recommendedName>
        <fullName evidence="11">Vitamin B12 transporter BtuB</fullName>
    </recommendedName>
    <alternativeName>
        <fullName evidence="11">Cobalamin receptor</fullName>
    </alternativeName>
    <alternativeName>
        <fullName evidence="11">Outer membrane cobalamin translocator</fullName>
    </alternativeName>
</protein>
<dbReference type="InterPro" id="IPR010916">
    <property type="entry name" value="TonB_box_CS"/>
</dbReference>
<dbReference type="Pfam" id="PF07715">
    <property type="entry name" value="Plug"/>
    <property type="match status" value="1"/>
</dbReference>
<keyword evidence="9 11" id="KW-0472">Membrane</keyword>
<evidence type="ECO:0000256" key="13">
    <source>
        <dbReference type="PROSITE-ProRule" id="PRU10143"/>
    </source>
</evidence>
<comment type="subcellular location">
    <subcellularLocation>
        <location evidence="1 11 12">Cell outer membrane</location>
        <topology evidence="1 11 12">Multi-pass membrane protein</topology>
    </subcellularLocation>
</comment>
<evidence type="ECO:0000313" key="17">
    <source>
        <dbReference type="Proteomes" id="UP000029224"/>
    </source>
</evidence>
<keyword evidence="6 11" id="KW-0406">Ion transport</keyword>
<evidence type="ECO:0000256" key="5">
    <source>
        <dbReference type="ARBA" id="ARBA00022729"/>
    </source>
</evidence>
<feature type="domain" description="TonB-dependent receptor plug" evidence="15">
    <location>
        <begin position="53"/>
        <end position="156"/>
    </location>
</feature>
<evidence type="ECO:0000256" key="3">
    <source>
        <dbReference type="ARBA" id="ARBA00022452"/>
    </source>
</evidence>
<keyword evidence="7 11" id="KW-0798">TonB box</keyword>
<keyword evidence="4 11" id="KW-0812">Transmembrane</keyword>
<dbReference type="Gene3D" id="2.40.170.20">
    <property type="entry name" value="TonB-dependent receptor, beta-barrel domain"/>
    <property type="match status" value="1"/>
</dbReference>
<organism evidence="16 17">
    <name type="scientific">Vibrio maritimus</name>
    <dbReference type="NCBI Taxonomy" id="990268"/>
    <lineage>
        <taxon>Bacteria</taxon>
        <taxon>Pseudomonadati</taxon>
        <taxon>Pseudomonadota</taxon>
        <taxon>Gammaproteobacteria</taxon>
        <taxon>Vibrionales</taxon>
        <taxon>Vibrionaceae</taxon>
        <taxon>Vibrio</taxon>
    </lineage>
</organism>
<dbReference type="AlphaFoldDB" id="A0A090TEE8"/>
<dbReference type="InterPro" id="IPR010101">
    <property type="entry name" value="B12_transptr_BtuB"/>
</dbReference>
<keyword evidence="16" id="KW-0675">Receptor</keyword>
<dbReference type="GO" id="GO:0009279">
    <property type="term" value="C:cell outer membrane"/>
    <property type="evidence" value="ECO:0007669"/>
    <property type="project" value="UniProtKB-SubCell"/>
</dbReference>
<keyword evidence="3 11" id="KW-1134">Transmembrane beta strand</keyword>
<dbReference type="PROSITE" id="PS00430">
    <property type="entry name" value="TONB_DEPENDENT_REC_1"/>
    <property type="match status" value="1"/>
</dbReference>
<feature type="short sequence motif" description="TonB C-terminal box" evidence="11">
    <location>
        <begin position="590"/>
        <end position="607"/>
    </location>
</feature>
<comment type="function">
    <text evidence="11">Involved in the active translocation of vitamin B12 (cyanocobalamin) across the outer membrane to the periplasmic space. It derives its energy for transport by interacting with the trans-periplasmic membrane protein TonB.</text>
</comment>
<feature type="domain" description="TonB-dependent receptor-like beta-barrel" evidence="14">
    <location>
        <begin position="196"/>
        <end position="581"/>
    </location>
</feature>
<dbReference type="InterPro" id="IPR012910">
    <property type="entry name" value="Plug_dom"/>
</dbReference>
<reference evidence="16 17" key="1">
    <citation type="submission" date="2014-09" db="EMBL/GenBank/DDBJ databases">
        <title>Vibrio maritimus JCM 19240. (C210) whole genome shotgun sequence.</title>
        <authorList>
            <person name="Sawabe T."/>
            <person name="Meirelles P."/>
            <person name="Nakanishi M."/>
            <person name="Sayaka M."/>
            <person name="Hattori M."/>
            <person name="Ohkuma M."/>
        </authorList>
    </citation>
    <scope>NUCLEOTIDE SEQUENCE [LARGE SCALE GENOMIC DNA]</scope>
    <source>
        <strain evidence="16 17">JCM 19240</strain>
    </source>
</reference>
<dbReference type="HAMAP" id="MF_01531">
    <property type="entry name" value="BtuB"/>
    <property type="match status" value="1"/>
</dbReference>
<evidence type="ECO:0000256" key="12">
    <source>
        <dbReference type="PROSITE-ProRule" id="PRU01360"/>
    </source>
</evidence>
<evidence type="ECO:0000256" key="11">
    <source>
        <dbReference type="HAMAP-Rule" id="MF_01531"/>
    </source>
</evidence>
<dbReference type="GO" id="GO:0015288">
    <property type="term" value="F:porin activity"/>
    <property type="evidence" value="ECO:0007669"/>
    <property type="project" value="UniProtKB-KW"/>
</dbReference>
<keyword evidence="2 11" id="KW-0813">Transport</keyword>
<evidence type="ECO:0000256" key="4">
    <source>
        <dbReference type="ARBA" id="ARBA00022692"/>
    </source>
</evidence>